<proteinExistence type="predicted"/>
<dbReference type="SUPFAM" id="SSF141571">
    <property type="entry name" value="Pentapeptide repeat-like"/>
    <property type="match status" value="1"/>
</dbReference>
<dbReference type="EMBL" id="UFQR01000004">
    <property type="protein sequence ID" value="SSW95332.1"/>
    <property type="molecule type" value="Genomic_DNA"/>
</dbReference>
<evidence type="ECO:0000313" key="1">
    <source>
        <dbReference type="EMBL" id="SSW95332.1"/>
    </source>
</evidence>
<name>A0A3B0LY09_9GAMM</name>
<accession>A0A3B0LY09</accession>
<protein>
    <recommendedName>
        <fullName evidence="2">Pentapeptide repeat-containing protein</fullName>
    </recommendedName>
</protein>
<evidence type="ECO:0008006" key="2">
    <source>
        <dbReference type="Google" id="ProtNLM"/>
    </source>
</evidence>
<organism evidence="1">
    <name type="scientific">Arsenophonus endosymbiont of Trialeurodes vaporariorum</name>
    <dbReference type="NCBI Taxonomy" id="235567"/>
    <lineage>
        <taxon>Bacteria</taxon>
        <taxon>Pseudomonadati</taxon>
        <taxon>Pseudomonadota</taxon>
        <taxon>Gammaproteobacteria</taxon>
        <taxon>Enterobacterales</taxon>
        <taxon>Morganellaceae</taxon>
        <taxon>Arsenophonus</taxon>
    </lineage>
</organism>
<reference evidence="1" key="1">
    <citation type="submission" date="2018-04" db="EMBL/GenBank/DDBJ databases">
        <authorList>
            <person name="Go L.Y."/>
            <person name="Mitchell J.A."/>
        </authorList>
    </citation>
    <scope>NUCLEOTIDE SEQUENCE</scope>
    <source>
        <strain evidence="1">ARTV</strain>
    </source>
</reference>
<dbReference type="Pfam" id="PF00805">
    <property type="entry name" value="Pentapeptide"/>
    <property type="match status" value="1"/>
</dbReference>
<dbReference type="AlphaFoldDB" id="A0A3B0LY09"/>
<gene>
    <name evidence="1" type="ORF">ARTV_1188</name>
</gene>
<dbReference type="InterPro" id="IPR001646">
    <property type="entry name" value="5peptide_repeat"/>
</dbReference>
<sequence length="58" mass="6091">MTKADLNTVNLSATDLTKVDLTAANLGVTHLTETDLSTAILTEIENGKILAETGFDAN</sequence>
<dbReference type="Gene3D" id="2.160.20.80">
    <property type="entry name" value="E3 ubiquitin-protein ligase SopA"/>
    <property type="match status" value="1"/>
</dbReference>